<accession>A0A1I7GVU9</accession>
<dbReference type="OrthoDB" id="1122256at2"/>
<keyword evidence="2" id="KW-1185">Reference proteome</keyword>
<evidence type="ECO:0000313" key="1">
    <source>
        <dbReference type="EMBL" id="SFU52551.1"/>
    </source>
</evidence>
<evidence type="ECO:0000313" key="2">
    <source>
        <dbReference type="Proteomes" id="UP000183508"/>
    </source>
</evidence>
<dbReference type="AlphaFoldDB" id="A0A1I7GVU9"/>
<organism evidence="1 2">
    <name type="scientific">Alicyclobacillus macrosporangiidus</name>
    <dbReference type="NCBI Taxonomy" id="392015"/>
    <lineage>
        <taxon>Bacteria</taxon>
        <taxon>Bacillati</taxon>
        <taxon>Bacillota</taxon>
        <taxon>Bacilli</taxon>
        <taxon>Bacillales</taxon>
        <taxon>Alicyclobacillaceae</taxon>
        <taxon>Alicyclobacillus</taxon>
    </lineage>
</organism>
<dbReference type="STRING" id="392015.SAMN05421543_10392"/>
<dbReference type="Proteomes" id="UP000183508">
    <property type="component" value="Unassembled WGS sequence"/>
</dbReference>
<proteinExistence type="predicted"/>
<name>A0A1I7GVU9_9BACL</name>
<sequence length="75" mass="8360">MSTWRLTNLGTETAETCADGCISRRMENGGESDNQVWTDARRGEWSSRCVECGADIRTQRPGAVYTCDRCHGQSE</sequence>
<dbReference type="RefSeq" id="WP_074949913.1">
    <property type="nucleotide sequence ID" value="NZ_FPBV01000003.1"/>
</dbReference>
<reference evidence="2" key="1">
    <citation type="submission" date="2016-10" db="EMBL/GenBank/DDBJ databases">
        <authorList>
            <person name="Varghese N."/>
        </authorList>
    </citation>
    <scope>NUCLEOTIDE SEQUENCE [LARGE SCALE GENOMIC DNA]</scope>
    <source>
        <strain evidence="2">DSM 17980</strain>
    </source>
</reference>
<dbReference type="EMBL" id="FPBV01000003">
    <property type="protein sequence ID" value="SFU52551.1"/>
    <property type="molecule type" value="Genomic_DNA"/>
</dbReference>
<gene>
    <name evidence="1" type="ORF">SAMN05421543_10392</name>
</gene>
<protein>
    <submittedName>
        <fullName evidence="1">Uncharacterized protein</fullName>
    </submittedName>
</protein>